<gene>
    <name evidence="2" type="ORF">JJ833_01615</name>
</gene>
<protein>
    <submittedName>
        <fullName evidence="2">Uncharacterized protein</fullName>
    </submittedName>
</protein>
<feature type="transmembrane region" description="Helical" evidence="1">
    <location>
        <begin position="285"/>
        <end position="301"/>
    </location>
</feature>
<keyword evidence="1" id="KW-1133">Transmembrane helix</keyword>
<dbReference type="AlphaFoldDB" id="A0A9D9BVD4"/>
<accession>A0A9D9BVD4</accession>
<sequence>MKIAFLFSGQLREVEVDLFRKSLLNLTKDLDYTIFAYTWKEMGKSLNHNNNIPEINIVENIEEKIKFLFRDFNLLDFDYESFSDFKKKLKGEHREIFNSKNYDFGTVNSLPQIYTLNKSFELLEKSKLKFDLVFRCRFDSIFIHPIKLFPLKKIISSRKIFNLNFGRAYYPNRIYDIFFGGSRESMNFIATIWDDIPFLVKNNFDNGLDKRDCCRILYLAASINNIKIKSFPSRICDVYRNNELIYSKYLISSHLVKLRLNKKNILYLAFILKWFWKRNLSNIKIILYLIKALIFIPLVYLKRLKYLKIS</sequence>
<keyword evidence="1" id="KW-0472">Membrane</keyword>
<comment type="caution">
    <text evidence="2">The sequence shown here is derived from an EMBL/GenBank/DDBJ whole genome shotgun (WGS) entry which is preliminary data.</text>
</comment>
<name>A0A9D9BVD4_PROMR</name>
<evidence type="ECO:0000313" key="2">
    <source>
        <dbReference type="EMBL" id="MBO6987541.1"/>
    </source>
</evidence>
<reference evidence="2" key="1">
    <citation type="journal article" date="2021" name="Front. Mar. Sci.">
        <title>Genomes of Diverse Isolates of Prochlorococcus High-Light-Adapted Clade II in the Western Pacific Ocean.</title>
        <authorList>
            <person name="Yan W."/>
            <person name="Feng X."/>
            <person name="Zhang W."/>
            <person name="Nawaz M.Z."/>
            <person name="Luo T."/>
            <person name="Zhang R."/>
            <person name="Jiao N."/>
        </authorList>
    </citation>
    <scope>NUCLEOTIDE SEQUENCE</scope>
    <source>
        <strain evidence="2">XMU1424</strain>
    </source>
</reference>
<dbReference type="EMBL" id="JAEPLE010000001">
    <property type="protein sequence ID" value="MBO6987541.1"/>
    <property type="molecule type" value="Genomic_DNA"/>
</dbReference>
<keyword evidence="1" id="KW-0812">Transmembrane</keyword>
<organism evidence="2">
    <name type="scientific">Prochlorococcus marinus XMU1424</name>
    <dbReference type="NCBI Taxonomy" id="2774497"/>
    <lineage>
        <taxon>Bacteria</taxon>
        <taxon>Bacillati</taxon>
        <taxon>Cyanobacteriota</taxon>
        <taxon>Cyanophyceae</taxon>
        <taxon>Synechococcales</taxon>
        <taxon>Prochlorococcaceae</taxon>
        <taxon>Prochlorococcus</taxon>
    </lineage>
</organism>
<evidence type="ECO:0000256" key="1">
    <source>
        <dbReference type="SAM" id="Phobius"/>
    </source>
</evidence>
<proteinExistence type="predicted"/>